<dbReference type="AlphaFoldDB" id="W5MQJ1"/>
<reference evidence="3" key="1">
    <citation type="submission" date="2011-12" db="EMBL/GenBank/DDBJ databases">
        <title>The Draft Genome of Lepisosteus oculatus.</title>
        <authorList>
            <consortium name="The Broad Institute Genome Assembly &amp; Analysis Group"/>
            <consortium name="Computational R&amp;D Group"/>
            <consortium name="and Sequencing Platform"/>
            <person name="Di Palma F."/>
            <person name="Alfoldi J."/>
            <person name="Johnson J."/>
            <person name="Berlin A."/>
            <person name="Gnerre S."/>
            <person name="Jaffe D."/>
            <person name="MacCallum I."/>
            <person name="Young S."/>
            <person name="Walker B.J."/>
            <person name="Lander E.S."/>
            <person name="Lindblad-Toh K."/>
        </authorList>
    </citation>
    <scope>NUCLEOTIDE SEQUENCE [LARGE SCALE GENOMIC DNA]</scope>
</reference>
<organism evidence="2 3">
    <name type="scientific">Lepisosteus oculatus</name>
    <name type="common">Spotted gar</name>
    <dbReference type="NCBI Taxonomy" id="7918"/>
    <lineage>
        <taxon>Eukaryota</taxon>
        <taxon>Metazoa</taxon>
        <taxon>Chordata</taxon>
        <taxon>Craniata</taxon>
        <taxon>Vertebrata</taxon>
        <taxon>Euteleostomi</taxon>
        <taxon>Actinopterygii</taxon>
        <taxon>Neopterygii</taxon>
        <taxon>Holostei</taxon>
        <taxon>Semionotiformes</taxon>
        <taxon>Lepisosteidae</taxon>
        <taxon>Lepisosteus</taxon>
    </lineage>
</organism>
<dbReference type="EMBL" id="AHAT01028097">
    <property type="status" value="NOT_ANNOTATED_CDS"/>
    <property type="molecule type" value="Genomic_DNA"/>
</dbReference>
<evidence type="ECO:0000313" key="2">
    <source>
        <dbReference type="Ensembl" id="ENSLOCP00000010650.1"/>
    </source>
</evidence>
<dbReference type="EMBL" id="AHAT01028096">
    <property type="status" value="NOT_ANNOTATED_CDS"/>
    <property type="molecule type" value="Genomic_DNA"/>
</dbReference>
<accession>W5MQJ1</accession>
<reference evidence="2" key="2">
    <citation type="submission" date="2025-08" db="UniProtKB">
        <authorList>
            <consortium name="Ensembl"/>
        </authorList>
    </citation>
    <scope>IDENTIFICATION</scope>
</reference>
<dbReference type="STRING" id="7918.ENSLOCP00000010650"/>
<dbReference type="InterPro" id="IPR024812">
    <property type="entry name" value="TPR_24"/>
</dbReference>
<dbReference type="HOGENOM" id="CLU_831441_0_0_1"/>
<dbReference type="EMBL" id="AHAT01028094">
    <property type="status" value="NOT_ANNOTATED_CDS"/>
    <property type="molecule type" value="Genomic_DNA"/>
</dbReference>
<feature type="region of interest" description="Disordered" evidence="1">
    <location>
        <begin position="1"/>
        <end position="42"/>
    </location>
</feature>
<dbReference type="EMBL" id="AHAT01028095">
    <property type="status" value="NOT_ANNOTATED_CDS"/>
    <property type="molecule type" value="Genomic_DNA"/>
</dbReference>
<dbReference type="InParanoid" id="W5MQJ1"/>
<dbReference type="Pfam" id="PF13424">
    <property type="entry name" value="TPR_12"/>
    <property type="match status" value="1"/>
</dbReference>
<evidence type="ECO:0000313" key="3">
    <source>
        <dbReference type="Proteomes" id="UP000018468"/>
    </source>
</evidence>
<dbReference type="GeneTree" id="ENSGT00730000111346"/>
<dbReference type="InterPro" id="IPR019734">
    <property type="entry name" value="TPR_rpt"/>
</dbReference>
<dbReference type="PANTHER" id="PTHR47050:SF2">
    <property type="entry name" value="TETRATRICOPEPTIDE REPEAT PROTEIN 24"/>
    <property type="match status" value="1"/>
</dbReference>
<dbReference type="Ensembl" id="ENSLOCT00000010665.1">
    <property type="protein sequence ID" value="ENSLOCP00000010650.1"/>
    <property type="gene ID" value="ENSLOCG00000008748.1"/>
</dbReference>
<dbReference type="InterPro" id="IPR011990">
    <property type="entry name" value="TPR-like_helical_dom_sf"/>
</dbReference>
<dbReference type="Proteomes" id="UP000018468">
    <property type="component" value="Linkage group LG24"/>
</dbReference>
<dbReference type="Bgee" id="ENSLOCG00000008748">
    <property type="expression patterns" value="Expressed in testis and 7 other cell types or tissues"/>
</dbReference>
<reference evidence="2" key="3">
    <citation type="submission" date="2025-09" db="UniProtKB">
        <authorList>
            <consortium name="Ensembl"/>
        </authorList>
    </citation>
    <scope>IDENTIFICATION</scope>
</reference>
<dbReference type="SMART" id="SM00028">
    <property type="entry name" value="TPR"/>
    <property type="match status" value="4"/>
</dbReference>
<evidence type="ECO:0000256" key="1">
    <source>
        <dbReference type="SAM" id="MobiDB-lite"/>
    </source>
</evidence>
<dbReference type="SUPFAM" id="SSF48452">
    <property type="entry name" value="TPR-like"/>
    <property type="match status" value="1"/>
</dbReference>
<proteinExistence type="predicted"/>
<dbReference type="Gene3D" id="1.25.40.10">
    <property type="entry name" value="Tetratricopeptide repeat domain"/>
    <property type="match status" value="2"/>
</dbReference>
<keyword evidence="3" id="KW-1185">Reference proteome</keyword>
<dbReference type="PANTHER" id="PTHR47050">
    <property type="entry name" value="TETRATRICOPEPTIDE REPEAT PROTEIN 24"/>
    <property type="match status" value="1"/>
</dbReference>
<sequence length="334" mass="36121">MASDEVTVAPQASSSADHDPRGHRKKGRAQSERGSGGAELSKARAEIEELTAAGHQALLRGDRPEALACFKKAFLASLQDWAEAARGFQEAGRSYRAAGRLESAAVALREAGSCMLRSRAFSEEDVLTVLRGCWELGESVQDQRERGDLYNDVGLAFSQLKRFPEAAAGFERALPLAGAEPRRRAVVLQNLGAVRNALGEYPQSLEYHRQAASLHGSLGNRSAQGQCFSNLAFALSQLGEHEEAGECYLHALQAFKDTGLAALRAGAHREQAGRRHPVQAVAAEPLLARRGDCPDRAPRESCPIVSQARAGRDWQRASDLQPNSPMSLGREFLT</sequence>
<protein>
    <submittedName>
        <fullName evidence="2">Uncharacterized protein</fullName>
    </submittedName>
</protein>
<feature type="region of interest" description="Disordered" evidence="1">
    <location>
        <begin position="313"/>
        <end position="334"/>
    </location>
</feature>
<name>W5MQJ1_LEPOC</name>
<dbReference type="eggNOG" id="KOG1124">
    <property type="taxonomic scope" value="Eukaryota"/>
</dbReference>